<dbReference type="Pfam" id="PF20152">
    <property type="entry name" value="DUF6534"/>
    <property type="match status" value="1"/>
</dbReference>
<feature type="region of interest" description="Disordered" evidence="1">
    <location>
        <begin position="256"/>
        <end position="343"/>
    </location>
</feature>
<feature type="transmembrane region" description="Helical" evidence="2">
    <location>
        <begin position="41"/>
        <end position="66"/>
    </location>
</feature>
<feature type="domain" description="DUF6534" evidence="3">
    <location>
        <begin position="164"/>
        <end position="249"/>
    </location>
</feature>
<feature type="transmembrane region" description="Helical" evidence="2">
    <location>
        <begin position="116"/>
        <end position="136"/>
    </location>
</feature>
<sequence>MALLTNTYGFLFISLLLTIIVYGFVLLWGAQYFYAFPRDPLFVKIMVATFLIFGTLHAVTMFTFVYGKLVNHFGMFLELDPIPVTALIQLGAIFVLAFLSQCYFATRIWILSKKCYFMTAPILILAVFQLALGIWLDVRVGRLGYFTSIYKVKAMVIVLDSSTVLCDSMIVVELCYLLRRTRSGVQETDWLITRLVIAALNRGVLTTAMAIVVLVTYLYRPKQMIFELTLNPLGQTYILNVLSVLHSRRGLREKYSGSHSLSTIQRHESPNNNRPDHTSESSINHTVGNKVKRHSLPPESDVEAANGRKSIVTWGSSDKRPDTADSEMRNSITSQENAVFEAY</sequence>
<evidence type="ECO:0000259" key="3">
    <source>
        <dbReference type="Pfam" id="PF20152"/>
    </source>
</evidence>
<feature type="transmembrane region" description="Helical" evidence="2">
    <location>
        <begin position="156"/>
        <end position="178"/>
    </location>
</feature>
<dbReference type="PANTHER" id="PTHR40465:SF1">
    <property type="entry name" value="DUF6534 DOMAIN-CONTAINING PROTEIN"/>
    <property type="match status" value="1"/>
</dbReference>
<evidence type="ECO:0000313" key="5">
    <source>
        <dbReference type="Proteomes" id="UP001498398"/>
    </source>
</evidence>
<comment type="caution">
    <text evidence="4">The sequence shown here is derived from an EMBL/GenBank/DDBJ whole genome shotgun (WGS) entry which is preliminary data.</text>
</comment>
<evidence type="ECO:0000256" key="1">
    <source>
        <dbReference type="SAM" id="MobiDB-lite"/>
    </source>
</evidence>
<feature type="transmembrane region" description="Helical" evidence="2">
    <location>
        <begin position="199"/>
        <end position="219"/>
    </location>
</feature>
<keyword evidence="5" id="KW-1185">Reference proteome</keyword>
<evidence type="ECO:0000256" key="2">
    <source>
        <dbReference type="SAM" id="Phobius"/>
    </source>
</evidence>
<feature type="transmembrane region" description="Helical" evidence="2">
    <location>
        <begin position="6"/>
        <end position="29"/>
    </location>
</feature>
<keyword evidence="2" id="KW-0812">Transmembrane</keyword>
<feature type="compositionally biased region" description="Basic and acidic residues" evidence="1">
    <location>
        <begin position="317"/>
        <end position="328"/>
    </location>
</feature>
<evidence type="ECO:0000313" key="4">
    <source>
        <dbReference type="EMBL" id="KAK7437125.1"/>
    </source>
</evidence>
<organism evidence="4 5">
    <name type="scientific">Marasmiellus scandens</name>
    <dbReference type="NCBI Taxonomy" id="2682957"/>
    <lineage>
        <taxon>Eukaryota</taxon>
        <taxon>Fungi</taxon>
        <taxon>Dikarya</taxon>
        <taxon>Basidiomycota</taxon>
        <taxon>Agaricomycotina</taxon>
        <taxon>Agaricomycetes</taxon>
        <taxon>Agaricomycetidae</taxon>
        <taxon>Agaricales</taxon>
        <taxon>Marasmiineae</taxon>
        <taxon>Omphalotaceae</taxon>
        <taxon>Marasmiellus</taxon>
    </lineage>
</organism>
<gene>
    <name evidence="4" type="ORF">VKT23_018748</name>
</gene>
<proteinExistence type="predicted"/>
<name>A0ABR1IQK6_9AGAR</name>
<dbReference type="Proteomes" id="UP001498398">
    <property type="component" value="Unassembled WGS sequence"/>
</dbReference>
<keyword evidence="2" id="KW-0472">Membrane</keyword>
<accession>A0ABR1IQK6</accession>
<feature type="compositionally biased region" description="Basic and acidic residues" evidence="1">
    <location>
        <begin position="265"/>
        <end position="279"/>
    </location>
</feature>
<dbReference type="InterPro" id="IPR045339">
    <property type="entry name" value="DUF6534"/>
</dbReference>
<dbReference type="EMBL" id="JBANRG010000088">
    <property type="protein sequence ID" value="KAK7437125.1"/>
    <property type="molecule type" value="Genomic_DNA"/>
</dbReference>
<keyword evidence="2" id="KW-1133">Transmembrane helix</keyword>
<reference evidence="4 5" key="1">
    <citation type="submission" date="2024-01" db="EMBL/GenBank/DDBJ databases">
        <title>A draft genome for the cacao thread blight pathogen Marasmiellus scandens.</title>
        <authorList>
            <person name="Baruah I.K."/>
            <person name="Leung J."/>
            <person name="Bukari Y."/>
            <person name="Amoako-Attah I."/>
            <person name="Meinhardt L.W."/>
            <person name="Bailey B.A."/>
            <person name="Cohen S.P."/>
        </authorList>
    </citation>
    <scope>NUCLEOTIDE SEQUENCE [LARGE SCALE GENOMIC DNA]</scope>
    <source>
        <strain evidence="4 5">GH-19</strain>
    </source>
</reference>
<protein>
    <recommendedName>
        <fullName evidence="3">DUF6534 domain-containing protein</fullName>
    </recommendedName>
</protein>
<dbReference type="PANTHER" id="PTHR40465">
    <property type="entry name" value="CHROMOSOME 1, WHOLE GENOME SHOTGUN SEQUENCE"/>
    <property type="match status" value="1"/>
</dbReference>
<feature type="transmembrane region" description="Helical" evidence="2">
    <location>
        <begin position="86"/>
        <end position="104"/>
    </location>
</feature>